<accession>A0AAD6D2F2</accession>
<dbReference type="InterPro" id="IPR050987">
    <property type="entry name" value="AtrR-like"/>
</dbReference>
<evidence type="ECO:0000313" key="9">
    <source>
        <dbReference type="Proteomes" id="UP001220324"/>
    </source>
</evidence>
<keyword evidence="9" id="KW-1185">Reference proteome</keyword>
<dbReference type="GO" id="GO:0005634">
    <property type="term" value="C:nucleus"/>
    <property type="evidence" value="ECO:0007669"/>
    <property type="project" value="UniProtKB-SubCell"/>
</dbReference>
<dbReference type="CDD" id="cd12148">
    <property type="entry name" value="fungal_TF_MHR"/>
    <property type="match status" value="1"/>
</dbReference>
<dbReference type="AlphaFoldDB" id="A0AAD6D2F2"/>
<evidence type="ECO:0000259" key="7">
    <source>
        <dbReference type="SMART" id="SM00906"/>
    </source>
</evidence>
<sequence length="655" mass="74396">MFQRVAEMRPHVTEASDQDTKSSIESRLERLEGTIKSLTSSVDKTLLALSATPSRKDLNKLPITSNQIIVKEADRPDPELFIGPSHSFSFLQEAPAGIERLPPQGVEDSRQSVISEIQNMSSSLTSAKMANPMKDTTTSFHVPSRSVGYALLSKFLHYSQLGEPFFRFPSEEILRQIVFEPEKVREKAWVVSFNYVLLAGISMQHDEHEDKLRKNSQLALNDSQIFLEPSLANVQTLALLAVHGEDFAAPNISWMLLSHACRQAEALGLHARNSKDTFDEWQHKLCLFWMLFTLDKSCALAFGRPAFLPLSMYRHVPLPNKEFMQKFSPHDSKDIGSQQRNSQNSGFGALMFKHTIELAKLMSDVLDALGVGNSDQSKKKTRSRLEDWFSTTNMTLTQALENERESADTDQIHEMELGINSTKFQYLHILTLLLKGDMSSDIRLSCAREAISLLPFLVSNWGSVYNGVVWQLLYYPFAPFFVIFENIVHQNSQSLKQEDDLRLLTVAVNYFAEMRPQMRLLADLCSKLQHTAAVFLHLAQSHNRHCNSIKPTRNAVPLSQQPKISGPDGQNTHPWDDLIDIDLSDDELITYLNCLPVDMEATSRILENELQFPQSHHSHHVETGSPTYFQRPISDCTFGWFLWDDYYGNSNTKLE</sequence>
<protein>
    <recommendedName>
        <fullName evidence="7">Xylanolytic transcriptional activator regulatory domain-containing protein</fullName>
    </recommendedName>
</protein>
<dbReference type="GO" id="GO:0003700">
    <property type="term" value="F:DNA-binding transcription factor activity"/>
    <property type="evidence" value="ECO:0007669"/>
    <property type="project" value="InterPro"/>
</dbReference>
<dbReference type="SMART" id="SM00906">
    <property type="entry name" value="Fungal_trans"/>
    <property type="match status" value="1"/>
</dbReference>
<evidence type="ECO:0000256" key="4">
    <source>
        <dbReference type="ARBA" id="ARBA00023163"/>
    </source>
</evidence>
<evidence type="ECO:0000256" key="2">
    <source>
        <dbReference type="ARBA" id="ARBA00023015"/>
    </source>
</evidence>
<keyword evidence="5" id="KW-0539">Nucleus</keyword>
<dbReference type="PANTHER" id="PTHR46910">
    <property type="entry name" value="TRANSCRIPTION FACTOR PDR1"/>
    <property type="match status" value="1"/>
</dbReference>
<dbReference type="EMBL" id="JAQIZZ010000002">
    <property type="protein sequence ID" value="KAJ5552437.1"/>
    <property type="molecule type" value="Genomic_DNA"/>
</dbReference>
<evidence type="ECO:0000313" key="8">
    <source>
        <dbReference type="EMBL" id="KAJ5552437.1"/>
    </source>
</evidence>
<keyword evidence="2" id="KW-0805">Transcription regulation</keyword>
<organism evidence="8 9">
    <name type="scientific">Penicillium frequentans</name>
    <dbReference type="NCBI Taxonomy" id="3151616"/>
    <lineage>
        <taxon>Eukaryota</taxon>
        <taxon>Fungi</taxon>
        <taxon>Dikarya</taxon>
        <taxon>Ascomycota</taxon>
        <taxon>Pezizomycotina</taxon>
        <taxon>Eurotiomycetes</taxon>
        <taxon>Eurotiomycetidae</taxon>
        <taxon>Eurotiales</taxon>
        <taxon>Aspergillaceae</taxon>
        <taxon>Penicillium</taxon>
    </lineage>
</organism>
<comment type="subcellular location">
    <subcellularLocation>
        <location evidence="1">Nucleus</location>
    </subcellularLocation>
</comment>
<feature type="domain" description="Xylanolytic transcriptional activator regulatory" evidence="7">
    <location>
        <begin position="253"/>
        <end position="323"/>
    </location>
</feature>
<evidence type="ECO:0000256" key="6">
    <source>
        <dbReference type="SAM" id="MobiDB-lite"/>
    </source>
</evidence>
<dbReference type="PANTHER" id="PTHR46910:SF37">
    <property type="entry name" value="ZN(II)2CYS6 TRANSCRIPTION FACTOR (EUROFUNG)"/>
    <property type="match status" value="1"/>
</dbReference>
<dbReference type="GO" id="GO:0008270">
    <property type="term" value="F:zinc ion binding"/>
    <property type="evidence" value="ECO:0007669"/>
    <property type="project" value="InterPro"/>
</dbReference>
<name>A0AAD6D2F2_9EURO</name>
<comment type="caution">
    <text evidence="8">The sequence shown here is derived from an EMBL/GenBank/DDBJ whole genome shotgun (WGS) entry which is preliminary data.</text>
</comment>
<dbReference type="GO" id="GO:0003677">
    <property type="term" value="F:DNA binding"/>
    <property type="evidence" value="ECO:0007669"/>
    <property type="project" value="UniProtKB-KW"/>
</dbReference>
<reference evidence="8 9" key="1">
    <citation type="journal article" date="2023" name="IMA Fungus">
        <title>Comparative genomic study of the Penicillium genus elucidates a diverse pangenome and 15 lateral gene transfer events.</title>
        <authorList>
            <person name="Petersen C."/>
            <person name="Sorensen T."/>
            <person name="Nielsen M.R."/>
            <person name="Sondergaard T.E."/>
            <person name="Sorensen J.L."/>
            <person name="Fitzpatrick D.A."/>
            <person name="Frisvad J.C."/>
            <person name="Nielsen K.L."/>
        </authorList>
    </citation>
    <scope>NUCLEOTIDE SEQUENCE [LARGE SCALE GENOMIC DNA]</scope>
    <source>
        <strain evidence="8 9">IBT 35679</strain>
    </source>
</reference>
<evidence type="ECO:0000256" key="3">
    <source>
        <dbReference type="ARBA" id="ARBA00023125"/>
    </source>
</evidence>
<evidence type="ECO:0000256" key="1">
    <source>
        <dbReference type="ARBA" id="ARBA00004123"/>
    </source>
</evidence>
<feature type="region of interest" description="Disordered" evidence="6">
    <location>
        <begin position="1"/>
        <end position="23"/>
    </location>
</feature>
<keyword evidence="4" id="KW-0804">Transcription</keyword>
<dbReference type="GO" id="GO:0006351">
    <property type="term" value="P:DNA-templated transcription"/>
    <property type="evidence" value="ECO:0007669"/>
    <property type="project" value="InterPro"/>
</dbReference>
<dbReference type="InterPro" id="IPR007219">
    <property type="entry name" value="XnlR_reg_dom"/>
</dbReference>
<evidence type="ECO:0000256" key="5">
    <source>
        <dbReference type="ARBA" id="ARBA00023242"/>
    </source>
</evidence>
<proteinExistence type="predicted"/>
<keyword evidence="3" id="KW-0238">DNA-binding</keyword>
<gene>
    <name evidence="8" type="ORF">N7494_001815</name>
</gene>
<dbReference type="Pfam" id="PF04082">
    <property type="entry name" value="Fungal_trans"/>
    <property type="match status" value="1"/>
</dbReference>
<dbReference type="Proteomes" id="UP001220324">
    <property type="component" value="Unassembled WGS sequence"/>
</dbReference>